<protein>
    <submittedName>
        <fullName evidence="8">Succinate-CoA ligase, beta subunit</fullName>
        <ecNumber evidence="8">6.2.1.-</ecNumber>
    </submittedName>
</protein>
<keyword evidence="9" id="KW-1185">Reference proteome</keyword>
<accession>C0BZV6</accession>
<reference evidence="8" key="1">
    <citation type="submission" date="2009-02" db="EMBL/GenBank/DDBJ databases">
        <authorList>
            <person name="Fulton L."/>
            <person name="Clifton S."/>
            <person name="Fulton B."/>
            <person name="Xu J."/>
            <person name="Minx P."/>
            <person name="Pepin K.H."/>
            <person name="Johnson M."/>
            <person name="Bhonagiri V."/>
            <person name="Nash W.E."/>
            <person name="Mardis E.R."/>
            <person name="Wilson R.K."/>
        </authorList>
    </citation>
    <scope>NUCLEOTIDE SEQUENCE [LARGE SCALE GENOMIC DNA]</scope>
    <source>
        <strain evidence="8">DSM 15053</strain>
    </source>
</reference>
<organism evidence="8 9">
    <name type="scientific">[Clostridium] hylemonae DSM 15053</name>
    <dbReference type="NCBI Taxonomy" id="553973"/>
    <lineage>
        <taxon>Bacteria</taxon>
        <taxon>Bacillati</taxon>
        <taxon>Bacillota</taxon>
        <taxon>Clostridia</taxon>
        <taxon>Lachnospirales</taxon>
        <taxon>Lachnospiraceae</taxon>
    </lineage>
</organism>
<dbReference type="Gene3D" id="3.30.1490.20">
    <property type="entry name" value="ATP-grasp fold, A domain"/>
    <property type="match status" value="1"/>
</dbReference>
<reference evidence="8" key="2">
    <citation type="submission" date="2013-06" db="EMBL/GenBank/DDBJ databases">
        <title>Draft genome sequence of Clostridium hylemonae (DSM 15053).</title>
        <authorList>
            <person name="Sudarsanam P."/>
            <person name="Ley R."/>
            <person name="Guruge J."/>
            <person name="Turnbaugh P.J."/>
            <person name="Mahowald M."/>
            <person name="Liep D."/>
            <person name="Gordon J."/>
        </authorList>
    </citation>
    <scope>NUCLEOTIDE SEQUENCE</scope>
    <source>
        <strain evidence="8">DSM 15053</strain>
    </source>
</reference>
<dbReference type="EC" id="6.2.1.-" evidence="8"/>
<keyword evidence="2 8" id="KW-0436">Ligase</keyword>
<evidence type="ECO:0000313" key="8">
    <source>
        <dbReference type="EMBL" id="EEG74684.1"/>
    </source>
</evidence>
<dbReference type="InterPro" id="IPR005809">
    <property type="entry name" value="Succ_CoA_ligase-like_bsu"/>
</dbReference>
<dbReference type="Gene3D" id="3.30.470.20">
    <property type="entry name" value="ATP-grasp fold, B domain"/>
    <property type="match status" value="1"/>
</dbReference>
<evidence type="ECO:0000256" key="2">
    <source>
        <dbReference type="ARBA" id="ARBA00022598"/>
    </source>
</evidence>
<evidence type="ECO:0000259" key="7">
    <source>
        <dbReference type="PROSITE" id="PS50975"/>
    </source>
</evidence>
<gene>
    <name evidence="8" type="primary">sucC</name>
    <name evidence="8" type="ORF">CLOHYLEM_05348</name>
</gene>
<dbReference type="GO" id="GO:0006099">
    <property type="term" value="P:tricarboxylic acid cycle"/>
    <property type="evidence" value="ECO:0007669"/>
    <property type="project" value="UniProtKB-KW"/>
</dbReference>
<dbReference type="SUPFAM" id="SSF52210">
    <property type="entry name" value="Succinyl-CoA synthetase domains"/>
    <property type="match status" value="1"/>
</dbReference>
<evidence type="ECO:0000256" key="5">
    <source>
        <dbReference type="ARBA" id="ARBA00022842"/>
    </source>
</evidence>
<name>C0BZV6_9FIRM</name>
<feature type="domain" description="ATP-grasp" evidence="7">
    <location>
        <begin position="9"/>
        <end position="238"/>
    </location>
</feature>
<sequence length="383" mass="42047">MDYLEIEGKAQLERFGIPVNESILLTDDQVPDGIEYPCVLKGQILAGKRGKAGAVRVVKSKEELTEVKKIIEGISINGHTMEGVIACNFLPISEEYYLGMTLDVKNRAVIMLFTPFGGMDIEELAAAAPEKLLRFDCTEGFDAEAFRMAAAVFDLPAARMEQVADIARKLARACFALDATTIEINPLAVLEDGRLIAIDAKLVIDDNSLYRQGDYIILPRTEQEKTPQEAEAEAHDLTYVELDAKGDIGTMAGGAGIGMATMDTIRHYGGRVNNFLDLGGGVTAEKTYQAMCILLKNKSTDYVFVNVFGGINNCADMAEGIARAYTELGIRKPVVVKSRGFNQEQGWSIYEKLGFPQTKYGTTDEAVQTLLKVKEARQNEYIN</sequence>
<keyword evidence="5" id="KW-0460">Magnesium</keyword>
<dbReference type="Pfam" id="PF08442">
    <property type="entry name" value="ATP-grasp_2"/>
    <property type="match status" value="1"/>
</dbReference>
<dbReference type="GO" id="GO:0006104">
    <property type="term" value="P:succinyl-CoA metabolic process"/>
    <property type="evidence" value="ECO:0007669"/>
    <property type="project" value="TreeGrafter"/>
</dbReference>
<evidence type="ECO:0000256" key="1">
    <source>
        <dbReference type="ARBA" id="ARBA00022532"/>
    </source>
</evidence>
<dbReference type="EMBL" id="ABYI02000019">
    <property type="protein sequence ID" value="EEG74684.1"/>
    <property type="molecule type" value="Genomic_DNA"/>
</dbReference>
<dbReference type="PANTHER" id="PTHR11815:SF10">
    <property type="entry name" value="SUCCINATE--COA LIGASE [GDP-FORMING] SUBUNIT BETA, MITOCHONDRIAL"/>
    <property type="match status" value="1"/>
</dbReference>
<dbReference type="PIRSF" id="PIRSF001554">
    <property type="entry name" value="SucCS_beta"/>
    <property type="match status" value="1"/>
</dbReference>
<dbReference type="GO" id="GO:0046872">
    <property type="term" value="F:metal ion binding"/>
    <property type="evidence" value="ECO:0007669"/>
    <property type="project" value="UniProtKB-KW"/>
</dbReference>
<dbReference type="Proteomes" id="UP000004893">
    <property type="component" value="Unassembled WGS sequence"/>
</dbReference>
<dbReference type="eggNOG" id="COG0045">
    <property type="taxonomic scope" value="Bacteria"/>
</dbReference>
<keyword evidence="3" id="KW-0479">Metal-binding</keyword>
<keyword evidence="6" id="KW-0067">ATP-binding</keyword>
<dbReference type="InterPro" id="IPR005811">
    <property type="entry name" value="SUCC_ACL_C"/>
</dbReference>
<evidence type="ECO:0000313" key="9">
    <source>
        <dbReference type="Proteomes" id="UP000004893"/>
    </source>
</evidence>
<dbReference type="InterPro" id="IPR016102">
    <property type="entry name" value="Succinyl-CoA_synth-like"/>
</dbReference>
<dbReference type="Pfam" id="PF00549">
    <property type="entry name" value="Ligase_CoA"/>
    <property type="match status" value="1"/>
</dbReference>
<keyword evidence="4 6" id="KW-0547">Nucleotide-binding</keyword>
<dbReference type="PROSITE" id="PS50975">
    <property type="entry name" value="ATP_GRASP"/>
    <property type="match status" value="1"/>
</dbReference>
<dbReference type="HOGENOM" id="CLU_037430_4_0_9"/>
<evidence type="ECO:0000256" key="6">
    <source>
        <dbReference type="PROSITE-ProRule" id="PRU00409"/>
    </source>
</evidence>
<dbReference type="GO" id="GO:0042709">
    <property type="term" value="C:succinate-CoA ligase complex"/>
    <property type="evidence" value="ECO:0007669"/>
    <property type="project" value="TreeGrafter"/>
</dbReference>
<dbReference type="Gene3D" id="3.40.50.261">
    <property type="entry name" value="Succinyl-CoA synthetase domains"/>
    <property type="match status" value="1"/>
</dbReference>
<dbReference type="InterPro" id="IPR011761">
    <property type="entry name" value="ATP-grasp"/>
</dbReference>
<dbReference type="SUPFAM" id="SSF56059">
    <property type="entry name" value="Glutathione synthetase ATP-binding domain-like"/>
    <property type="match status" value="1"/>
</dbReference>
<dbReference type="RefSeq" id="WP_006442683.1">
    <property type="nucleotide sequence ID" value="NZ_CP036524.1"/>
</dbReference>
<evidence type="ECO:0000256" key="3">
    <source>
        <dbReference type="ARBA" id="ARBA00022723"/>
    </source>
</evidence>
<dbReference type="InterPro" id="IPR013815">
    <property type="entry name" value="ATP_grasp_subdomain_1"/>
</dbReference>
<dbReference type="STRING" id="553973.CLOHYLEM_05348"/>
<evidence type="ECO:0000256" key="4">
    <source>
        <dbReference type="ARBA" id="ARBA00022741"/>
    </source>
</evidence>
<dbReference type="GO" id="GO:0005524">
    <property type="term" value="F:ATP binding"/>
    <property type="evidence" value="ECO:0007669"/>
    <property type="project" value="UniProtKB-UniRule"/>
</dbReference>
<comment type="caution">
    <text evidence="8">The sequence shown here is derived from an EMBL/GenBank/DDBJ whole genome shotgun (WGS) entry which is preliminary data.</text>
</comment>
<dbReference type="PANTHER" id="PTHR11815">
    <property type="entry name" value="SUCCINYL-COA SYNTHETASE BETA CHAIN"/>
    <property type="match status" value="1"/>
</dbReference>
<dbReference type="AlphaFoldDB" id="C0BZV6"/>
<proteinExistence type="predicted"/>
<dbReference type="InterPro" id="IPR013650">
    <property type="entry name" value="ATP-grasp_succ-CoA_synth-type"/>
</dbReference>
<dbReference type="OrthoDB" id="9802602at2"/>
<keyword evidence="1" id="KW-0816">Tricarboxylic acid cycle</keyword>
<dbReference type="GO" id="GO:0004775">
    <property type="term" value="F:succinate-CoA ligase (ADP-forming) activity"/>
    <property type="evidence" value="ECO:0007669"/>
    <property type="project" value="TreeGrafter"/>
</dbReference>